<dbReference type="GO" id="GO:0006633">
    <property type="term" value="P:fatty acid biosynthetic process"/>
    <property type="evidence" value="ECO:0007669"/>
    <property type="project" value="UniProtKB-UniRule"/>
</dbReference>
<dbReference type="SMART" id="SM00825">
    <property type="entry name" value="PKS_KS"/>
    <property type="match status" value="1"/>
</dbReference>
<dbReference type="SUPFAM" id="SSF53901">
    <property type="entry name" value="Thiolase-like"/>
    <property type="match status" value="2"/>
</dbReference>
<evidence type="ECO:0000256" key="3">
    <source>
        <dbReference type="ARBA" id="ARBA00012356"/>
    </source>
</evidence>
<keyword evidence="8" id="KW-0443">Lipid metabolism</keyword>
<keyword evidence="6 14" id="KW-0808">Transferase</keyword>
<keyword evidence="5 14" id="KW-0444">Lipid biosynthesis</keyword>
<gene>
    <name evidence="18" type="ORF">BHK98_09915</name>
</gene>
<dbReference type="InterPro" id="IPR000794">
    <property type="entry name" value="Beta-ketoacyl_synthase"/>
</dbReference>
<keyword evidence="19" id="KW-1185">Reference proteome</keyword>
<reference evidence="18 19" key="1">
    <citation type="journal article" date="2016" name="Appl. Environ. Microbiol.">
        <title>Function and Phylogeny of Bacterial Butyryl Coenzyme A:Acetate Transferases and Their Diversity in the Proximal Colon of Swine.</title>
        <authorList>
            <person name="Trachsel J."/>
            <person name="Bayles D.O."/>
            <person name="Looft T."/>
            <person name="Levine U.Y."/>
            <person name="Allen H.K."/>
        </authorList>
    </citation>
    <scope>NUCLEOTIDE SEQUENCE [LARGE SCALE GENOMIC DNA]</scope>
    <source>
        <strain evidence="18 19">68-3-10</strain>
    </source>
</reference>
<evidence type="ECO:0000256" key="7">
    <source>
        <dbReference type="ARBA" id="ARBA00022832"/>
    </source>
</evidence>
<dbReference type="Pfam" id="PF00109">
    <property type="entry name" value="ketoacyl-synt"/>
    <property type="match status" value="1"/>
</dbReference>
<evidence type="ECO:0000256" key="8">
    <source>
        <dbReference type="ARBA" id="ARBA00023098"/>
    </source>
</evidence>
<dbReference type="AlphaFoldDB" id="A0A1Q9JJL9"/>
<evidence type="ECO:0000256" key="5">
    <source>
        <dbReference type="ARBA" id="ARBA00022516"/>
    </source>
</evidence>
<accession>A0A1Q9JJL9</accession>
<dbReference type="NCBIfam" id="TIGR03150">
    <property type="entry name" value="fabF"/>
    <property type="match status" value="1"/>
</dbReference>
<dbReference type="Gene3D" id="3.40.47.10">
    <property type="match status" value="1"/>
</dbReference>
<evidence type="ECO:0000256" key="1">
    <source>
        <dbReference type="ARBA" id="ARBA00005194"/>
    </source>
</evidence>
<evidence type="ECO:0000256" key="16">
    <source>
        <dbReference type="RuleBase" id="RU003694"/>
    </source>
</evidence>
<evidence type="ECO:0000313" key="19">
    <source>
        <dbReference type="Proteomes" id="UP000187404"/>
    </source>
</evidence>
<dbReference type="InterPro" id="IPR014031">
    <property type="entry name" value="Ketoacyl_synth_C"/>
</dbReference>
<name>A0A1Q9JJL9_9FIRM</name>
<dbReference type="PIRSF" id="PIRSF000447">
    <property type="entry name" value="KAS_II"/>
    <property type="match status" value="1"/>
</dbReference>
<comment type="caution">
    <text evidence="18">The sequence shown here is derived from an EMBL/GenBank/DDBJ whole genome shotgun (WGS) entry which is preliminary data.</text>
</comment>
<comment type="function">
    <text evidence="11 14">Involved in the type II fatty acid elongation cycle. Catalyzes the elongation of a wide range of acyl-ACP by the addition of two carbons from malonyl-ACP to an acyl acceptor. Can efficiently catalyze the conversion of palmitoleoyl-ACP (cis-hexadec-9-enoyl-ACP) to cis-vaccenoyl-ACP (cis-octadec-11-enoyl-ACP), an essential step in the thermal regulation of fatty acid composition.</text>
</comment>
<evidence type="ECO:0000313" key="18">
    <source>
        <dbReference type="EMBL" id="OLR56354.1"/>
    </source>
</evidence>
<comment type="similarity">
    <text evidence="2 14 16">Belongs to the thiolase-like superfamily. Beta-ketoacyl-ACP synthases family.</text>
</comment>
<dbReference type="STRING" id="1261640.BHK98_09915"/>
<organism evidence="18 19">
    <name type="scientific">Hornefia porci</name>
    <dbReference type="NCBI Taxonomy" id="2652292"/>
    <lineage>
        <taxon>Bacteria</taxon>
        <taxon>Bacillati</taxon>
        <taxon>Bacillota</taxon>
        <taxon>Clostridia</taxon>
        <taxon>Peptostreptococcales</taxon>
        <taxon>Anaerovoracaceae</taxon>
        <taxon>Hornefia</taxon>
    </lineage>
</organism>
<evidence type="ECO:0000256" key="14">
    <source>
        <dbReference type="PIRNR" id="PIRNR000447"/>
    </source>
</evidence>
<dbReference type="PANTHER" id="PTHR11712:SF336">
    <property type="entry name" value="3-OXOACYL-[ACYL-CARRIER-PROTEIN] SYNTHASE, MITOCHONDRIAL"/>
    <property type="match status" value="1"/>
</dbReference>
<evidence type="ECO:0000259" key="17">
    <source>
        <dbReference type="PROSITE" id="PS52004"/>
    </source>
</evidence>
<dbReference type="InterPro" id="IPR020841">
    <property type="entry name" value="PKS_Beta-ketoAc_synthase_dom"/>
</dbReference>
<evidence type="ECO:0000256" key="12">
    <source>
        <dbReference type="ARBA" id="ARBA00047318"/>
    </source>
</evidence>
<sequence>MKRRVVITGMGAISPIGNSAEELWRSAEAGVCGIGPVTEYDSTGMKVQVAAEVKDFDPTRYMDKMEARRTARFTQLAIGAADEAFLQSGLAPDDGESYRCGVNISSGIGGLDVIEKEHLRGLKRGFDRVSPLFVPSAICNMAAGVVAIRLGFRGSCTCVLTACASSANAIGEAFRSIRDGYADVMATGGSESCITDLGMGGFTAMKALSEETDPRRASIPFDAEREGFVMGEGAGIVILEEFEHARDRGASILGEIVGYGVSCDAHHMTAPLEDGSGAARSITEAIRDAGIRPEEVGYINAHGTGTPMNDRCETAAVKLAFREHARRLAMSSTKSMTGHTLGASGALETILTAKTLACQIAPPTINYQVADPDCDLDIVPNKSRKIDTEYAMTNSFGFGGHNASLILRRV</sequence>
<comment type="catalytic activity">
    <reaction evidence="13 14">
        <text>a fatty acyl-[ACP] + malonyl-[ACP] + H(+) = a 3-oxoacyl-[ACP] + holo-[ACP] + CO2</text>
        <dbReference type="Rhea" id="RHEA:22836"/>
        <dbReference type="Rhea" id="RHEA-COMP:9623"/>
        <dbReference type="Rhea" id="RHEA-COMP:9685"/>
        <dbReference type="Rhea" id="RHEA-COMP:9916"/>
        <dbReference type="Rhea" id="RHEA-COMP:14125"/>
        <dbReference type="ChEBI" id="CHEBI:15378"/>
        <dbReference type="ChEBI" id="CHEBI:16526"/>
        <dbReference type="ChEBI" id="CHEBI:64479"/>
        <dbReference type="ChEBI" id="CHEBI:78449"/>
        <dbReference type="ChEBI" id="CHEBI:78776"/>
        <dbReference type="ChEBI" id="CHEBI:138651"/>
    </reaction>
</comment>
<dbReference type="Proteomes" id="UP000187404">
    <property type="component" value="Unassembled WGS sequence"/>
</dbReference>
<proteinExistence type="inferred from homology"/>
<dbReference type="FunFam" id="3.40.47.10:FF:000009">
    <property type="entry name" value="3-oxoacyl-[acyl-carrier-protein] synthase 2"/>
    <property type="match status" value="1"/>
</dbReference>
<dbReference type="EMBL" id="MJIE01000001">
    <property type="protein sequence ID" value="OLR56354.1"/>
    <property type="molecule type" value="Genomic_DNA"/>
</dbReference>
<protein>
    <recommendedName>
        <fullName evidence="4 14">3-oxoacyl-[acyl-carrier-protein] synthase 2</fullName>
        <ecNumber evidence="3 14">2.3.1.179</ecNumber>
    </recommendedName>
</protein>
<dbReference type="InterPro" id="IPR017568">
    <property type="entry name" value="3-oxoacyl-ACP_synth-2"/>
</dbReference>
<feature type="active site" description="For beta-ketoacyl synthase activity" evidence="15">
    <location>
        <position position="163"/>
    </location>
</feature>
<dbReference type="InterPro" id="IPR018201">
    <property type="entry name" value="Ketoacyl_synth_AS"/>
</dbReference>
<evidence type="ECO:0000256" key="15">
    <source>
        <dbReference type="PIRSR" id="PIRSR000447-1"/>
    </source>
</evidence>
<dbReference type="Pfam" id="PF02801">
    <property type="entry name" value="Ketoacyl-synt_C"/>
    <property type="match status" value="1"/>
</dbReference>
<evidence type="ECO:0000256" key="10">
    <source>
        <dbReference type="ARBA" id="ARBA00023315"/>
    </source>
</evidence>
<dbReference type="GO" id="GO:0005829">
    <property type="term" value="C:cytosol"/>
    <property type="evidence" value="ECO:0007669"/>
    <property type="project" value="TreeGrafter"/>
</dbReference>
<dbReference type="GO" id="GO:0004315">
    <property type="term" value="F:3-oxoacyl-[acyl-carrier-protein] synthase activity"/>
    <property type="evidence" value="ECO:0007669"/>
    <property type="project" value="UniProtKB-UniRule"/>
</dbReference>
<dbReference type="UniPathway" id="UPA00094"/>
<dbReference type="CDD" id="cd00834">
    <property type="entry name" value="KAS_I_II"/>
    <property type="match status" value="1"/>
</dbReference>
<comment type="pathway">
    <text evidence="1 14">Lipid metabolism; fatty acid biosynthesis.</text>
</comment>
<comment type="catalytic activity">
    <reaction evidence="12 14">
        <text>(9Z)-hexadecenoyl-[ACP] + malonyl-[ACP] + H(+) = 3-oxo-(11Z)-octadecenoyl-[ACP] + holo-[ACP] + CO2</text>
        <dbReference type="Rhea" id="RHEA:55040"/>
        <dbReference type="Rhea" id="RHEA-COMP:9623"/>
        <dbReference type="Rhea" id="RHEA-COMP:9685"/>
        <dbReference type="Rhea" id="RHEA-COMP:10800"/>
        <dbReference type="Rhea" id="RHEA-COMP:14074"/>
        <dbReference type="ChEBI" id="CHEBI:15378"/>
        <dbReference type="ChEBI" id="CHEBI:16526"/>
        <dbReference type="ChEBI" id="CHEBI:64479"/>
        <dbReference type="ChEBI" id="CHEBI:78449"/>
        <dbReference type="ChEBI" id="CHEBI:83989"/>
        <dbReference type="ChEBI" id="CHEBI:138538"/>
        <dbReference type="EC" id="2.3.1.179"/>
    </reaction>
</comment>
<evidence type="ECO:0000256" key="13">
    <source>
        <dbReference type="ARBA" id="ARBA00047659"/>
    </source>
</evidence>
<keyword evidence="10 14" id="KW-0012">Acyltransferase</keyword>
<evidence type="ECO:0000256" key="4">
    <source>
        <dbReference type="ARBA" id="ARBA00014657"/>
    </source>
</evidence>
<dbReference type="PROSITE" id="PS52004">
    <property type="entry name" value="KS3_2"/>
    <property type="match status" value="1"/>
</dbReference>
<evidence type="ECO:0000256" key="11">
    <source>
        <dbReference type="ARBA" id="ARBA00024006"/>
    </source>
</evidence>
<feature type="domain" description="Ketosynthase family 3 (KS3)" evidence="17">
    <location>
        <begin position="2"/>
        <end position="409"/>
    </location>
</feature>
<dbReference type="PROSITE" id="PS00606">
    <property type="entry name" value="KS3_1"/>
    <property type="match status" value="1"/>
</dbReference>
<evidence type="ECO:0000256" key="9">
    <source>
        <dbReference type="ARBA" id="ARBA00023160"/>
    </source>
</evidence>
<dbReference type="InterPro" id="IPR014030">
    <property type="entry name" value="Ketoacyl_synth_N"/>
</dbReference>
<keyword evidence="9 14" id="KW-0275">Fatty acid biosynthesis</keyword>
<dbReference type="PANTHER" id="PTHR11712">
    <property type="entry name" value="POLYKETIDE SYNTHASE-RELATED"/>
    <property type="match status" value="1"/>
</dbReference>
<dbReference type="NCBIfam" id="NF005589">
    <property type="entry name" value="PRK07314.1"/>
    <property type="match status" value="1"/>
</dbReference>
<evidence type="ECO:0000256" key="2">
    <source>
        <dbReference type="ARBA" id="ARBA00008467"/>
    </source>
</evidence>
<dbReference type="EC" id="2.3.1.179" evidence="3 14"/>
<evidence type="ECO:0000256" key="6">
    <source>
        <dbReference type="ARBA" id="ARBA00022679"/>
    </source>
</evidence>
<dbReference type="OrthoDB" id="9808669at2"/>
<dbReference type="RefSeq" id="WP_075713898.1">
    <property type="nucleotide sequence ID" value="NZ_MJIE01000001.1"/>
</dbReference>
<dbReference type="InterPro" id="IPR016039">
    <property type="entry name" value="Thiolase-like"/>
</dbReference>
<keyword evidence="7" id="KW-0276">Fatty acid metabolism</keyword>